<name>A0A1M6M2H8_9ACTN</name>
<dbReference type="STRING" id="758803.SAMN05421803_109160"/>
<gene>
    <name evidence="2" type="ORF">SAMN05421803_109160</name>
</gene>
<evidence type="ECO:0000313" key="3">
    <source>
        <dbReference type="Proteomes" id="UP000184452"/>
    </source>
</evidence>
<sequence>MDGTHRGDLLSGDDEGSEEVNDLLDDGGDTVSGVRRFPPRAAPPSPDATETTVLLRDELGLPTVGEIGGDLLGADGEAAARETGLPVRAAGLPARAVADTVIDEADHPGLALRAVSLRGDRNRAAGLPRQESFGLYPLEGFVLAVTACGFPSVRDADRARRLLRRGVADRLPELGAPRRDPGHFRGLCAQLLGRAVQEGPPGSLTAALLRLSPAGETTDCLLFGTDAASARLLRGGAWEPLPATLPAAPDGVHVNGRPIAPGEALLLCGEGLSGPMADAETADRLAAQWGAGRVPGRMEFGRQLDFRADGHDADRTAVCLWGL</sequence>
<reference evidence="2 3" key="1">
    <citation type="submission" date="2016-11" db="EMBL/GenBank/DDBJ databases">
        <authorList>
            <person name="Jaros S."/>
            <person name="Januszkiewicz K."/>
            <person name="Wedrychowicz H."/>
        </authorList>
    </citation>
    <scope>NUCLEOTIDE SEQUENCE [LARGE SCALE GENOMIC DNA]</scope>
    <source>
        <strain evidence="2 3">CGMCC 4.5723</strain>
    </source>
</reference>
<feature type="compositionally biased region" description="Acidic residues" evidence="1">
    <location>
        <begin position="11"/>
        <end position="28"/>
    </location>
</feature>
<dbReference type="Proteomes" id="UP000184452">
    <property type="component" value="Unassembled WGS sequence"/>
</dbReference>
<dbReference type="AlphaFoldDB" id="A0A1M6M2H8"/>
<dbReference type="OrthoDB" id="491589at2"/>
<organism evidence="2 3">
    <name type="scientific">Nocardiopsis flavescens</name>
    <dbReference type="NCBI Taxonomy" id="758803"/>
    <lineage>
        <taxon>Bacteria</taxon>
        <taxon>Bacillati</taxon>
        <taxon>Actinomycetota</taxon>
        <taxon>Actinomycetes</taxon>
        <taxon>Streptosporangiales</taxon>
        <taxon>Nocardiopsidaceae</taxon>
        <taxon>Nocardiopsis</taxon>
    </lineage>
</organism>
<feature type="region of interest" description="Disordered" evidence="1">
    <location>
        <begin position="1"/>
        <end position="50"/>
    </location>
</feature>
<evidence type="ECO:0000313" key="2">
    <source>
        <dbReference type="EMBL" id="SHJ77702.1"/>
    </source>
</evidence>
<dbReference type="RefSeq" id="WP_073380217.1">
    <property type="nucleotide sequence ID" value="NZ_FQZK01000009.1"/>
</dbReference>
<accession>A0A1M6M2H8</accession>
<proteinExistence type="predicted"/>
<protein>
    <recommendedName>
        <fullName evidence="4">Protein phosphatase 2C</fullName>
    </recommendedName>
</protein>
<dbReference type="EMBL" id="FQZK01000009">
    <property type="protein sequence ID" value="SHJ77702.1"/>
    <property type="molecule type" value="Genomic_DNA"/>
</dbReference>
<keyword evidence="3" id="KW-1185">Reference proteome</keyword>
<evidence type="ECO:0000256" key="1">
    <source>
        <dbReference type="SAM" id="MobiDB-lite"/>
    </source>
</evidence>
<evidence type="ECO:0008006" key="4">
    <source>
        <dbReference type="Google" id="ProtNLM"/>
    </source>
</evidence>